<keyword evidence="2" id="KW-0067">ATP-binding</keyword>
<feature type="domain" description="HTH luxR-type" evidence="3">
    <location>
        <begin position="875"/>
        <end position="939"/>
    </location>
</feature>
<evidence type="ECO:0000313" key="5">
    <source>
        <dbReference type="Proteomes" id="UP000664382"/>
    </source>
</evidence>
<accession>A0A939MK52</accession>
<dbReference type="InterPro" id="IPR016032">
    <property type="entry name" value="Sig_transdc_resp-reg_C-effctor"/>
</dbReference>
<dbReference type="GO" id="GO:0005737">
    <property type="term" value="C:cytoplasm"/>
    <property type="evidence" value="ECO:0007669"/>
    <property type="project" value="TreeGrafter"/>
</dbReference>
<evidence type="ECO:0000256" key="1">
    <source>
        <dbReference type="ARBA" id="ARBA00022741"/>
    </source>
</evidence>
<dbReference type="Pfam" id="PF13191">
    <property type="entry name" value="AAA_16"/>
    <property type="match status" value="1"/>
</dbReference>
<protein>
    <submittedName>
        <fullName evidence="4">AAA family ATPase</fullName>
    </submittedName>
</protein>
<proteinExistence type="predicted"/>
<dbReference type="InterPro" id="IPR036388">
    <property type="entry name" value="WH-like_DNA-bd_sf"/>
</dbReference>
<dbReference type="Gene3D" id="1.25.40.10">
    <property type="entry name" value="Tetratricopeptide repeat domain"/>
    <property type="match status" value="2"/>
</dbReference>
<dbReference type="Gene3D" id="3.40.50.300">
    <property type="entry name" value="P-loop containing nucleotide triphosphate hydrolases"/>
    <property type="match status" value="1"/>
</dbReference>
<dbReference type="Gene3D" id="1.10.10.10">
    <property type="entry name" value="Winged helix-like DNA-binding domain superfamily/Winged helix DNA-binding domain"/>
    <property type="match status" value="1"/>
</dbReference>
<keyword evidence="1" id="KW-0547">Nucleotide-binding</keyword>
<evidence type="ECO:0000259" key="3">
    <source>
        <dbReference type="PROSITE" id="PS50043"/>
    </source>
</evidence>
<dbReference type="InterPro" id="IPR027417">
    <property type="entry name" value="P-loop_NTPase"/>
</dbReference>
<dbReference type="SMART" id="SM00421">
    <property type="entry name" value="HTH_LUXR"/>
    <property type="match status" value="1"/>
</dbReference>
<dbReference type="InterPro" id="IPR000792">
    <property type="entry name" value="Tscrpt_reg_LuxR_C"/>
</dbReference>
<dbReference type="GO" id="GO:0003677">
    <property type="term" value="F:DNA binding"/>
    <property type="evidence" value="ECO:0007669"/>
    <property type="project" value="InterPro"/>
</dbReference>
<dbReference type="GO" id="GO:0006355">
    <property type="term" value="P:regulation of DNA-templated transcription"/>
    <property type="evidence" value="ECO:0007669"/>
    <property type="project" value="InterPro"/>
</dbReference>
<dbReference type="SMART" id="SM00382">
    <property type="entry name" value="AAA"/>
    <property type="match status" value="1"/>
</dbReference>
<dbReference type="PANTHER" id="PTHR16305">
    <property type="entry name" value="TESTICULAR SOLUBLE ADENYLYL CYCLASE"/>
    <property type="match status" value="1"/>
</dbReference>
<name>A0A939MK52_9MICO</name>
<dbReference type="PANTHER" id="PTHR16305:SF35">
    <property type="entry name" value="TRANSCRIPTIONAL ACTIVATOR DOMAIN"/>
    <property type="match status" value="1"/>
</dbReference>
<dbReference type="EMBL" id="JAGDYM010000010">
    <property type="protein sequence ID" value="MBO1902056.1"/>
    <property type="molecule type" value="Genomic_DNA"/>
</dbReference>
<dbReference type="Pfam" id="PF00196">
    <property type="entry name" value="GerE"/>
    <property type="match status" value="1"/>
</dbReference>
<dbReference type="PRINTS" id="PR00038">
    <property type="entry name" value="HTHLUXR"/>
</dbReference>
<reference evidence="4" key="1">
    <citation type="submission" date="2021-03" db="EMBL/GenBank/DDBJ databases">
        <title>Leucobacter chromiisoli sp. nov., isolated from chromium-containing soil of chemical plant.</title>
        <authorList>
            <person name="Xu Z."/>
        </authorList>
    </citation>
    <scope>NUCLEOTIDE SEQUENCE</scope>
    <source>
        <strain evidence="4">S27</strain>
    </source>
</reference>
<gene>
    <name evidence="4" type="ORF">J4H92_08865</name>
</gene>
<sequence length="939" mass="103069">MLLRQQQSFVEGIEPLLMAASTRAATAVLVGDSGMGKTTVIEAVAERASSLGRAVLLRGDRYESDLGFATLEELFRRLRLRGGESLTTADTDPVAQGHRLLRYFDELREPLFLLFDDIQWIDPSSARALRFVLRRSANHRLVVIGAARPVDHPLLDILSTQISEGMGFFRGELAPMMAEDVQNLAWTSLRRRISFRTASALRNATNGSPFVVMQLLRSIEDSLDAAPHPASWEIALPEIPSIQESVRVRLDALPEAARNTVDTVAILGEAVSLPQLSELARRSGAALSLSESETSEFLAVRRNRGVVWFEPRHLLLAEAIRASAPLDVQLRVHRLGGEILTGHRALKHRAEGSSDYDPRLVSDLIDAANTAADRSHHDAAVSFALSAVELQMPGDEHERTLLKAGVIALRGRQHQRIFHLIPRFMELPQNLMRDMILIEILVLVGDHATSFRLLKGALSDRDPSADARAVRGHIAAALPMAQLATGQFEPIIGQVQTARALLSQVPTDPAELSEPSLAWLISPQQDLLRLQAWLIIALCHLRREDELEEAFEVGDALLEGIEQTPAAVDYLTSKARAMLLIGRPDWIRAELQEVYRFLPSASTAWTGGHSRISYAHVLFIYGNWDEAAAVLDTAVAFALDETDRAVQPLTYAIAALIHAARGDFDDAAGFLQSGADYETGGLSTYEVDIRFIAAAELGRAQADPSAQLRAVTGEALSPRIRSTLGWMTYRIDALAELGRYDEAAELLEAVEASSRWQPYYGSLNWLRGRVAESAGDLDSALEHFLADDAETSPFRFADAVRLLSQARVQQRLDQTEPALASAQRAATIFSSLGAAPYRERALRLLARIPSGPRSAGAPGPGTTRVPEKASLLAATADPLEKLTTRERQIAHFIGRGWTNREIADHLFVSVTTVNFHTRNVFAKLGVKSRRAVREIATSV</sequence>
<dbReference type="GO" id="GO:0004016">
    <property type="term" value="F:adenylate cyclase activity"/>
    <property type="evidence" value="ECO:0007669"/>
    <property type="project" value="TreeGrafter"/>
</dbReference>
<evidence type="ECO:0000313" key="4">
    <source>
        <dbReference type="EMBL" id="MBO1902056.1"/>
    </source>
</evidence>
<organism evidence="4 5">
    <name type="scientific">Leucobacter weissii</name>
    <dbReference type="NCBI Taxonomy" id="1983706"/>
    <lineage>
        <taxon>Bacteria</taxon>
        <taxon>Bacillati</taxon>
        <taxon>Actinomycetota</taxon>
        <taxon>Actinomycetes</taxon>
        <taxon>Micrococcales</taxon>
        <taxon>Microbacteriaceae</taxon>
        <taxon>Leucobacter</taxon>
    </lineage>
</organism>
<dbReference type="SUPFAM" id="SSF48452">
    <property type="entry name" value="TPR-like"/>
    <property type="match status" value="1"/>
</dbReference>
<dbReference type="AlphaFoldDB" id="A0A939MK52"/>
<dbReference type="Proteomes" id="UP000664382">
    <property type="component" value="Unassembled WGS sequence"/>
</dbReference>
<dbReference type="PROSITE" id="PS00622">
    <property type="entry name" value="HTH_LUXR_1"/>
    <property type="match status" value="1"/>
</dbReference>
<dbReference type="InterPro" id="IPR041664">
    <property type="entry name" value="AAA_16"/>
</dbReference>
<dbReference type="InterPro" id="IPR011990">
    <property type="entry name" value="TPR-like_helical_dom_sf"/>
</dbReference>
<evidence type="ECO:0000256" key="2">
    <source>
        <dbReference type="ARBA" id="ARBA00022840"/>
    </source>
</evidence>
<dbReference type="GO" id="GO:0005524">
    <property type="term" value="F:ATP binding"/>
    <property type="evidence" value="ECO:0007669"/>
    <property type="project" value="UniProtKB-KW"/>
</dbReference>
<dbReference type="SUPFAM" id="SSF52540">
    <property type="entry name" value="P-loop containing nucleoside triphosphate hydrolases"/>
    <property type="match status" value="1"/>
</dbReference>
<comment type="caution">
    <text evidence="4">The sequence shown here is derived from an EMBL/GenBank/DDBJ whole genome shotgun (WGS) entry which is preliminary data.</text>
</comment>
<dbReference type="SUPFAM" id="SSF46894">
    <property type="entry name" value="C-terminal effector domain of the bipartite response regulators"/>
    <property type="match status" value="1"/>
</dbReference>
<dbReference type="InterPro" id="IPR003593">
    <property type="entry name" value="AAA+_ATPase"/>
</dbReference>
<dbReference type="CDD" id="cd06170">
    <property type="entry name" value="LuxR_C_like"/>
    <property type="match status" value="1"/>
</dbReference>
<keyword evidence="5" id="KW-1185">Reference proteome</keyword>
<dbReference type="PROSITE" id="PS50043">
    <property type="entry name" value="HTH_LUXR_2"/>
    <property type="match status" value="1"/>
</dbReference>